<dbReference type="EMBL" id="NCVN01000018">
    <property type="protein sequence ID" value="ORP07437.1"/>
    <property type="molecule type" value="Genomic_DNA"/>
</dbReference>
<dbReference type="InterPro" id="IPR036100">
    <property type="entry name" value="QueA_sf"/>
</dbReference>
<evidence type="ECO:0000313" key="6">
    <source>
        <dbReference type="Proteomes" id="UP000193206"/>
    </source>
</evidence>
<accession>A0A1X1L6V8</accession>
<dbReference type="Pfam" id="PF02547">
    <property type="entry name" value="Queuosine_synth"/>
    <property type="match status" value="1"/>
</dbReference>
<comment type="caution">
    <text evidence="5">The sequence shown here is derived from an EMBL/GenBank/DDBJ whole genome shotgun (WGS) entry which is preliminary data.</text>
</comment>
<dbReference type="InterPro" id="IPR042119">
    <property type="entry name" value="QueA_dom2"/>
</dbReference>
<dbReference type="InterPro" id="IPR003699">
    <property type="entry name" value="QueA"/>
</dbReference>
<dbReference type="Gene3D" id="3.40.1780.10">
    <property type="entry name" value="QueA-like"/>
    <property type="match status" value="1"/>
</dbReference>
<organism evidence="5 6">
    <name type="scientific">Streptococcus mitis</name>
    <dbReference type="NCBI Taxonomy" id="28037"/>
    <lineage>
        <taxon>Bacteria</taxon>
        <taxon>Bacillati</taxon>
        <taxon>Bacillota</taxon>
        <taxon>Bacilli</taxon>
        <taxon>Lactobacillales</taxon>
        <taxon>Streptococcaceae</taxon>
        <taxon>Streptococcus</taxon>
        <taxon>Streptococcus mitis group</taxon>
    </lineage>
</organism>
<dbReference type="InterPro" id="IPR042118">
    <property type="entry name" value="QueA_dom1"/>
</dbReference>
<proteinExistence type="predicted"/>
<keyword evidence="4" id="KW-0671">Queuosine biosynthesis</keyword>
<evidence type="ECO:0008006" key="7">
    <source>
        <dbReference type="Google" id="ProtNLM"/>
    </source>
</evidence>
<dbReference type="GO" id="GO:0051075">
    <property type="term" value="F:S-adenosylmethionine:tRNA ribosyltransferase-isomerase activity"/>
    <property type="evidence" value="ECO:0007669"/>
    <property type="project" value="TreeGrafter"/>
</dbReference>
<keyword evidence="1" id="KW-0963">Cytoplasm</keyword>
<dbReference type="RefSeq" id="WP_084930087.1">
    <property type="nucleotide sequence ID" value="NZ_NCVN01000018.1"/>
</dbReference>
<dbReference type="Gene3D" id="2.40.10.240">
    <property type="entry name" value="QueA-like"/>
    <property type="match status" value="1"/>
</dbReference>
<protein>
    <recommendedName>
        <fullName evidence="7">S-adenosylmethionine:tRNA ribosyltransferase-isomerase</fullName>
    </recommendedName>
</protein>
<dbReference type="Proteomes" id="UP000193206">
    <property type="component" value="Unassembled WGS sequence"/>
</dbReference>
<evidence type="ECO:0000256" key="4">
    <source>
        <dbReference type="ARBA" id="ARBA00022785"/>
    </source>
</evidence>
<dbReference type="PANTHER" id="PTHR30307">
    <property type="entry name" value="S-ADENOSYLMETHIONINE:TRNA RIBOSYLTRANSFERASE-ISOMERASE"/>
    <property type="match status" value="1"/>
</dbReference>
<sequence>MLNDTNKLKYELPVELAAREPVELMSGSRDSSRLIIGFKNSDKIIDDYILNFHNYINPGDLIILNNSKTVSPIFYAYSEKYGEVKFHIKTKNEEGYVIYIRIRSDLQDRIISEKFFLSDKINVTVDKNINGEEFLCSFNCSQEDLYDYLLVHGEAVRSIYTRKKWSIAYYQNGIANKLGSFENPAANRHFSNRILRALRKKGVKIGYITLNCASVDTKIFEEFIEEHSVFKEYYEIPEETAELIRDTKLNGNKIFAVGTTVIRTLESCEYDNFKIVSPLKNYTDLYIYPGYNFKITDALITNFHGSMTSRLALSAAVIGTENIMNLYRHAIDEQYLFYEFGDANLLFM</sequence>
<evidence type="ECO:0000313" key="5">
    <source>
        <dbReference type="EMBL" id="ORP07437.1"/>
    </source>
</evidence>
<name>A0A1X1L6V8_STRMT</name>
<dbReference type="SUPFAM" id="SSF111337">
    <property type="entry name" value="QueA-like"/>
    <property type="match status" value="1"/>
</dbReference>
<dbReference type="PANTHER" id="PTHR30307:SF0">
    <property type="entry name" value="S-ADENOSYLMETHIONINE:TRNA RIBOSYLTRANSFERASE-ISOMERASE"/>
    <property type="match status" value="1"/>
</dbReference>
<evidence type="ECO:0000256" key="2">
    <source>
        <dbReference type="ARBA" id="ARBA00022679"/>
    </source>
</evidence>
<dbReference type="AlphaFoldDB" id="A0A1X1L6V8"/>
<gene>
    <name evidence="5" type="ORF">B7692_04955</name>
</gene>
<keyword evidence="2" id="KW-0808">Transferase</keyword>
<keyword evidence="3" id="KW-0949">S-adenosyl-L-methionine</keyword>
<dbReference type="GO" id="GO:0008616">
    <property type="term" value="P:tRNA queuosine(34) biosynthetic process"/>
    <property type="evidence" value="ECO:0007669"/>
    <property type="project" value="UniProtKB-KW"/>
</dbReference>
<evidence type="ECO:0000256" key="3">
    <source>
        <dbReference type="ARBA" id="ARBA00022691"/>
    </source>
</evidence>
<evidence type="ECO:0000256" key="1">
    <source>
        <dbReference type="ARBA" id="ARBA00022490"/>
    </source>
</evidence>
<reference evidence="5 6" key="1">
    <citation type="journal article" date="2016" name="Eur. J. Clin. Microbiol. Infect. Dis.">
        <title>Whole genome sequencing as a tool for phylogenetic analysis of clinical strains of Mitis group streptococci.</title>
        <authorList>
            <person name="Rasmussen L.H."/>
            <person name="Dargis R."/>
            <person name="Hojholt K."/>
            <person name="Christensen J.J."/>
            <person name="Skovgaard O."/>
            <person name="Justesen U.S."/>
            <person name="Rosenvinge F.S."/>
            <person name="Moser C."/>
            <person name="Lukjancenko O."/>
            <person name="Rasmussen S."/>
            <person name="Nielsen X.C."/>
        </authorList>
    </citation>
    <scope>NUCLEOTIDE SEQUENCE [LARGE SCALE GENOMIC DNA]</scope>
    <source>
        <strain evidence="5 6">B_009152_10</strain>
    </source>
</reference>